<dbReference type="EMBL" id="JAYXHS010000003">
    <property type="protein sequence ID" value="MEC5387432.1"/>
    <property type="molecule type" value="Genomic_DNA"/>
</dbReference>
<protein>
    <submittedName>
        <fullName evidence="2">Uncharacterized protein</fullName>
    </submittedName>
</protein>
<keyword evidence="3" id="KW-1185">Reference proteome</keyword>
<organism evidence="2 3">
    <name type="scientific">Uliginosibacterium silvisoli</name>
    <dbReference type="NCBI Taxonomy" id="3114758"/>
    <lineage>
        <taxon>Bacteria</taxon>
        <taxon>Pseudomonadati</taxon>
        <taxon>Pseudomonadota</taxon>
        <taxon>Betaproteobacteria</taxon>
        <taxon>Rhodocyclales</taxon>
        <taxon>Zoogloeaceae</taxon>
        <taxon>Uliginosibacterium</taxon>
    </lineage>
</organism>
<name>A0ABU6K713_9RHOO</name>
<dbReference type="RefSeq" id="WP_327600401.1">
    <property type="nucleotide sequence ID" value="NZ_JAYXHS010000003.1"/>
</dbReference>
<feature type="transmembrane region" description="Helical" evidence="1">
    <location>
        <begin position="148"/>
        <end position="171"/>
    </location>
</feature>
<sequence>MASVAEGKIFGLGSTWPGLAKRLRTSTYNNMQSRFHIVTLAFDRVFDLHRCHGSEGTPKHTLFSFEALSGRQFGVTILDHPRVEDGMHVTAVLRKEDDWQTLMGWVDRDNGQLVPNTSYALGNALLPLGFLGWLAFDLAHPDESSKHYVFDAFAGLFGLGLLWQFVSSFLADRRVMQLLRSIRADLQR</sequence>
<reference evidence="2 3" key="1">
    <citation type="submission" date="2024-01" db="EMBL/GenBank/DDBJ databases">
        <title>Uliginosibacterium soil sp. nov.</title>
        <authorList>
            <person name="Lv Y."/>
        </authorList>
    </citation>
    <scope>NUCLEOTIDE SEQUENCE [LARGE SCALE GENOMIC DNA]</scope>
    <source>
        <strain evidence="2 3">H3</strain>
    </source>
</reference>
<keyword evidence="1" id="KW-0812">Transmembrane</keyword>
<gene>
    <name evidence="2" type="ORF">VVD49_17005</name>
</gene>
<keyword evidence="1" id="KW-1133">Transmembrane helix</keyword>
<dbReference type="Proteomes" id="UP001331561">
    <property type="component" value="Unassembled WGS sequence"/>
</dbReference>
<keyword evidence="1" id="KW-0472">Membrane</keyword>
<proteinExistence type="predicted"/>
<comment type="caution">
    <text evidence="2">The sequence shown here is derived from an EMBL/GenBank/DDBJ whole genome shotgun (WGS) entry which is preliminary data.</text>
</comment>
<evidence type="ECO:0000313" key="3">
    <source>
        <dbReference type="Proteomes" id="UP001331561"/>
    </source>
</evidence>
<evidence type="ECO:0000313" key="2">
    <source>
        <dbReference type="EMBL" id="MEC5387432.1"/>
    </source>
</evidence>
<feature type="transmembrane region" description="Helical" evidence="1">
    <location>
        <begin position="118"/>
        <end position="136"/>
    </location>
</feature>
<evidence type="ECO:0000256" key="1">
    <source>
        <dbReference type="SAM" id="Phobius"/>
    </source>
</evidence>
<accession>A0ABU6K713</accession>